<accession>A0AAW2UR42</accession>
<dbReference type="EMBL" id="JACGWJ010000005">
    <property type="protein sequence ID" value="KAL0419013.1"/>
    <property type="molecule type" value="Genomic_DNA"/>
</dbReference>
<name>A0AAW2UR42_SESRA</name>
<protein>
    <submittedName>
        <fullName evidence="2">Uncharacterized protein</fullName>
    </submittedName>
</protein>
<proteinExistence type="predicted"/>
<organism evidence="2">
    <name type="scientific">Sesamum radiatum</name>
    <name type="common">Black benniseed</name>
    <dbReference type="NCBI Taxonomy" id="300843"/>
    <lineage>
        <taxon>Eukaryota</taxon>
        <taxon>Viridiplantae</taxon>
        <taxon>Streptophyta</taxon>
        <taxon>Embryophyta</taxon>
        <taxon>Tracheophyta</taxon>
        <taxon>Spermatophyta</taxon>
        <taxon>Magnoliopsida</taxon>
        <taxon>eudicotyledons</taxon>
        <taxon>Gunneridae</taxon>
        <taxon>Pentapetalae</taxon>
        <taxon>asterids</taxon>
        <taxon>lamiids</taxon>
        <taxon>Lamiales</taxon>
        <taxon>Pedaliaceae</taxon>
        <taxon>Sesamum</taxon>
    </lineage>
</organism>
<feature type="region of interest" description="Disordered" evidence="1">
    <location>
        <begin position="37"/>
        <end position="56"/>
    </location>
</feature>
<dbReference type="AlphaFoldDB" id="A0AAW2UR42"/>
<gene>
    <name evidence="2" type="ORF">Sradi_1314800</name>
</gene>
<feature type="region of interest" description="Disordered" evidence="1">
    <location>
        <begin position="1"/>
        <end position="31"/>
    </location>
</feature>
<evidence type="ECO:0000256" key="1">
    <source>
        <dbReference type="SAM" id="MobiDB-lite"/>
    </source>
</evidence>
<evidence type="ECO:0000313" key="2">
    <source>
        <dbReference type="EMBL" id="KAL0419013.1"/>
    </source>
</evidence>
<comment type="caution">
    <text evidence="2">The sequence shown here is derived from an EMBL/GenBank/DDBJ whole genome shotgun (WGS) entry which is preliminary data.</text>
</comment>
<reference evidence="2" key="1">
    <citation type="submission" date="2020-06" db="EMBL/GenBank/DDBJ databases">
        <authorList>
            <person name="Li T."/>
            <person name="Hu X."/>
            <person name="Zhang T."/>
            <person name="Song X."/>
            <person name="Zhang H."/>
            <person name="Dai N."/>
            <person name="Sheng W."/>
            <person name="Hou X."/>
            <person name="Wei L."/>
        </authorList>
    </citation>
    <scope>NUCLEOTIDE SEQUENCE</scope>
    <source>
        <strain evidence="2">G02</strain>
        <tissue evidence="2">Leaf</tissue>
    </source>
</reference>
<sequence>MAEFWRRNGTQWGEPRCPRRGSKRASRGYAARRVTPPVRNVRPSGSFRVPPPGPRPLIKHYRAHHSAGAIIPALMHRIPSELRS</sequence>
<reference evidence="2" key="2">
    <citation type="journal article" date="2024" name="Plant">
        <title>Genomic evolution and insights into agronomic trait innovations of Sesamum species.</title>
        <authorList>
            <person name="Miao H."/>
            <person name="Wang L."/>
            <person name="Qu L."/>
            <person name="Liu H."/>
            <person name="Sun Y."/>
            <person name="Le M."/>
            <person name="Wang Q."/>
            <person name="Wei S."/>
            <person name="Zheng Y."/>
            <person name="Lin W."/>
            <person name="Duan Y."/>
            <person name="Cao H."/>
            <person name="Xiong S."/>
            <person name="Wang X."/>
            <person name="Wei L."/>
            <person name="Li C."/>
            <person name="Ma Q."/>
            <person name="Ju M."/>
            <person name="Zhao R."/>
            <person name="Li G."/>
            <person name="Mu C."/>
            <person name="Tian Q."/>
            <person name="Mei H."/>
            <person name="Zhang T."/>
            <person name="Gao T."/>
            <person name="Zhang H."/>
        </authorList>
    </citation>
    <scope>NUCLEOTIDE SEQUENCE</scope>
    <source>
        <strain evidence="2">G02</strain>
    </source>
</reference>